<dbReference type="InterPro" id="IPR042089">
    <property type="entry name" value="Peptidase_M13_dom_2"/>
</dbReference>
<evidence type="ECO:0000256" key="2">
    <source>
        <dbReference type="ARBA" id="ARBA00007357"/>
    </source>
</evidence>
<dbReference type="InterPro" id="IPR024079">
    <property type="entry name" value="MetalloPept_cat_dom_sf"/>
</dbReference>
<evidence type="ECO:0000256" key="3">
    <source>
        <dbReference type="ARBA" id="ARBA00022670"/>
    </source>
</evidence>
<evidence type="ECO:0000256" key="5">
    <source>
        <dbReference type="ARBA" id="ARBA00022801"/>
    </source>
</evidence>
<comment type="similarity">
    <text evidence="2">Belongs to the peptidase M13 family.</text>
</comment>
<dbReference type="Pfam" id="PF05649">
    <property type="entry name" value="Peptidase_M13_N"/>
    <property type="match status" value="1"/>
</dbReference>
<evidence type="ECO:0000256" key="6">
    <source>
        <dbReference type="ARBA" id="ARBA00022833"/>
    </source>
</evidence>
<dbReference type="Proteomes" id="UP001175271">
    <property type="component" value="Unassembled WGS sequence"/>
</dbReference>
<evidence type="ECO:0008006" key="13">
    <source>
        <dbReference type="Google" id="ProtNLM"/>
    </source>
</evidence>
<dbReference type="PROSITE" id="PS51885">
    <property type="entry name" value="NEPRILYSIN"/>
    <property type="match status" value="1"/>
</dbReference>
<dbReference type="Pfam" id="PF01431">
    <property type="entry name" value="Peptidase_M13"/>
    <property type="match status" value="1"/>
</dbReference>
<keyword evidence="6" id="KW-0862">Zinc</keyword>
<comment type="cofactor">
    <cofactor evidence="1">
        <name>Zn(2+)</name>
        <dbReference type="ChEBI" id="CHEBI:29105"/>
    </cofactor>
</comment>
<dbReference type="PRINTS" id="PR00786">
    <property type="entry name" value="NEPRILYSIN"/>
</dbReference>
<dbReference type="SUPFAM" id="SSF55486">
    <property type="entry name" value="Metalloproteases ('zincins'), catalytic domain"/>
    <property type="match status" value="1"/>
</dbReference>
<dbReference type="AlphaFoldDB" id="A0AA39INT6"/>
<keyword evidence="5" id="KW-0378">Hydrolase</keyword>
<dbReference type="GO" id="GO:0005886">
    <property type="term" value="C:plasma membrane"/>
    <property type="evidence" value="ECO:0007669"/>
    <property type="project" value="TreeGrafter"/>
</dbReference>
<feature type="domain" description="Peptidase M13 N-terminal" evidence="10">
    <location>
        <begin position="44"/>
        <end position="428"/>
    </location>
</feature>
<evidence type="ECO:0000313" key="12">
    <source>
        <dbReference type="Proteomes" id="UP001175271"/>
    </source>
</evidence>
<evidence type="ECO:0000256" key="8">
    <source>
        <dbReference type="SAM" id="SignalP"/>
    </source>
</evidence>
<comment type="caution">
    <text evidence="11">The sequence shown here is derived from an EMBL/GenBank/DDBJ whole genome shotgun (WGS) entry which is preliminary data.</text>
</comment>
<dbReference type="Gene3D" id="3.40.390.10">
    <property type="entry name" value="Collagenase (Catalytic Domain)"/>
    <property type="match status" value="1"/>
</dbReference>
<protein>
    <recommendedName>
        <fullName evidence="13">Peptidase M13 C-terminal domain-containing protein</fullName>
    </recommendedName>
</protein>
<keyword evidence="4" id="KW-0479">Metal-binding</keyword>
<evidence type="ECO:0000259" key="9">
    <source>
        <dbReference type="Pfam" id="PF01431"/>
    </source>
</evidence>
<feature type="signal peptide" evidence="8">
    <location>
        <begin position="1"/>
        <end position="18"/>
    </location>
</feature>
<keyword evidence="7" id="KW-0482">Metalloprotease</keyword>
<reference evidence="11" key="1">
    <citation type="submission" date="2023-06" db="EMBL/GenBank/DDBJ databases">
        <title>Genomic analysis of the entomopathogenic nematode Steinernema hermaphroditum.</title>
        <authorList>
            <person name="Schwarz E.M."/>
            <person name="Heppert J.K."/>
            <person name="Baniya A."/>
            <person name="Schwartz H.T."/>
            <person name="Tan C.-H."/>
            <person name="Antoshechkin I."/>
            <person name="Sternberg P.W."/>
            <person name="Goodrich-Blair H."/>
            <person name="Dillman A.R."/>
        </authorList>
    </citation>
    <scope>NUCLEOTIDE SEQUENCE</scope>
    <source>
        <strain evidence="11">PS9179</strain>
        <tissue evidence="11">Whole animal</tissue>
    </source>
</reference>
<dbReference type="GO" id="GO:0004222">
    <property type="term" value="F:metalloendopeptidase activity"/>
    <property type="evidence" value="ECO:0007669"/>
    <property type="project" value="InterPro"/>
</dbReference>
<gene>
    <name evidence="11" type="ORF">QR680_010398</name>
</gene>
<evidence type="ECO:0000256" key="7">
    <source>
        <dbReference type="ARBA" id="ARBA00023049"/>
    </source>
</evidence>
<keyword evidence="3" id="KW-0645">Protease</keyword>
<evidence type="ECO:0000259" key="10">
    <source>
        <dbReference type="Pfam" id="PF05649"/>
    </source>
</evidence>
<dbReference type="InterPro" id="IPR000718">
    <property type="entry name" value="Peptidase_M13"/>
</dbReference>
<dbReference type="PANTHER" id="PTHR11733:SF240">
    <property type="entry name" value="GH14155P-RELATED"/>
    <property type="match status" value="1"/>
</dbReference>
<organism evidence="11 12">
    <name type="scientific">Steinernema hermaphroditum</name>
    <dbReference type="NCBI Taxonomy" id="289476"/>
    <lineage>
        <taxon>Eukaryota</taxon>
        <taxon>Metazoa</taxon>
        <taxon>Ecdysozoa</taxon>
        <taxon>Nematoda</taxon>
        <taxon>Chromadorea</taxon>
        <taxon>Rhabditida</taxon>
        <taxon>Tylenchina</taxon>
        <taxon>Panagrolaimomorpha</taxon>
        <taxon>Strongyloidoidea</taxon>
        <taxon>Steinernematidae</taxon>
        <taxon>Steinernema</taxon>
    </lineage>
</organism>
<keyword evidence="8" id="KW-0732">Signal</keyword>
<feature type="chain" id="PRO_5041343340" description="Peptidase M13 C-terminal domain-containing protein" evidence="8">
    <location>
        <begin position="19"/>
        <end position="700"/>
    </location>
</feature>
<accession>A0AA39INT6</accession>
<dbReference type="CDD" id="cd08662">
    <property type="entry name" value="M13"/>
    <property type="match status" value="1"/>
</dbReference>
<name>A0AA39INT6_9BILA</name>
<proteinExistence type="inferred from homology"/>
<dbReference type="GO" id="GO:0016485">
    <property type="term" value="P:protein processing"/>
    <property type="evidence" value="ECO:0007669"/>
    <property type="project" value="TreeGrafter"/>
</dbReference>
<dbReference type="PANTHER" id="PTHR11733">
    <property type="entry name" value="ZINC METALLOPROTEASE FAMILY M13 NEPRILYSIN-RELATED"/>
    <property type="match status" value="1"/>
</dbReference>
<dbReference type="Gene3D" id="1.10.1380.10">
    <property type="entry name" value="Neutral endopeptidase , domain2"/>
    <property type="match status" value="1"/>
</dbReference>
<dbReference type="InterPro" id="IPR008753">
    <property type="entry name" value="Peptidase_M13_N"/>
</dbReference>
<evidence type="ECO:0000256" key="4">
    <source>
        <dbReference type="ARBA" id="ARBA00022723"/>
    </source>
</evidence>
<dbReference type="EMBL" id="JAUCMV010000001">
    <property type="protein sequence ID" value="KAK0427733.1"/>
    <property type="molecule type" value="Genomic_DNA"/>
</dbReference>
<sequence length="700" mass="80952">MRLFGGLTLIFLLYNSLAQPVKNPTGYDIADQILSTSVNLSADPCDDFYNYACGNWVKNAKLQYGRTSRNAMHDTTHDIAKDMIVLLNDTVDSGSKTINGLKLAFQKCMSSENRLQLFLNQVEELGGWPILGGNWTKEFDLSKMMQALRNDFLFQISLQGRDKNNDYYHALNLVSADLDLNNRIYSSPDTHQAQIAAHKAYMKEKISLVKSDFLGKDVSVSDAEIEEIFNLESTIVGARNERPEYISFFDFIKNKKYEEFKWEEYFRTGTTKKVFETLMASKVYVQVAYMEALQRILDSTDKRILQNYAIWRLLRQKFLQNYQLDECYVDVGEIYSAMSKNNRIAKQPRDMACASTLTWFKDTPIFAIGALYGKAHITDEIREEVREMMKNLRSEMIKIVESKSWMKNETKKVAIEKINSIQYNFLYPDWVMNNTALDEYYQNLDFVITEEDTYTSIIAKIEALALREQYEWLLSPFKRENFRFAATFANAANGHAKNSIELPGGLFRPPYFRVDFPRALNYGMIGQFLGHEYTHPLDNSGASFDNEGRRRSWWDAETEHEFNKRTECIREQYSNFTIPGTGLRVNADKTLGENIADNGGLKVAFNAYKSWLQRTFGDGEEPRIRGLHNLTNEQTFFVSYARQYCNIDTVADRIERRDYDAHAPDTFRVTGLMMNSNEFAKAFKCPIGTKMNPVNKCEVW</sequence>
<dbReference type="InterPro" id="IPR018497">
    <property type="entry name" value="Peptidase_M13_C"/>
</dbReference>
<evidence type="ECO:0000256" key="1">
    <source>
        <dbReference type="ARBA" id="ARBA00001947"/>
    </source>
</evidence>
<evidence type="ECO:0000313" key="11">
    <source>
        <dbReference type="EMBL" id="KAK0427733.1"/>
    </source>
</evidence>
<feature type="domain" description="Peptidase M13 C-terminal" evidence="9">
    <location>
        <begin position="496"/>
        <end position="699"/>
    </location>
</feature>
<keyword evidence="12" id="KW-1185">Reference proteome</keyword>
<dbReference type="GO" id="GO:0046872">
    <property type="term" value="F:metal ion binding"/>
    <property type="evidence" value="ECO:0007669"/>
    <property type="project" value="UniProtKB-KW"/>
</dbReference>